<sequence>RLFRWICFSWSRSNFAYSFADLFLPCTPPSFTLLYDWYKRSARGKSLQCYSRFLSHSPKIPAELVLFLCDM</sequence>
<dbReference type="EMBL" id="GBEZ01012270">
    <property type="protein sequence ID" value="JAC73601.1"/>
    <property type="molecule type" value="Transcribed_RNA"/>
</dbReference>
<feature type="non-terminal residue" evidence="1">
    <location>
        <position position="71"/>
    </location>
</feature>
<accession>A0A061RSV6</accession>
<gene>
    <name evidence="1" type="ORF">TSPGSL018_28431</name>
</gene>
<reference evidence="1" key="1">
    <citation type="submission" date="2014-05" db="EMBL/GenBank/DDBJ databases">
        <title>The transcriptome of the halophilic microalga Tetraselmis sp. GSL018 isolated from the Great Salt Lake, Utah.</title>
        <authorList>
            <person name="Jinkerson R.E."/>
            <person name="D'Adamo S."/>
            <person name="Posewitz M.C."/>
        </authorList>
    </citation>
    <scope>NUCLEOTIDE SEQUENCE</scope>
    <source>
        <strain evidence="1">GSL018</strain>
    </source>
</reference>
<feature type="non-terminal residue" evidence="1">
    <location>
        <position position="1"/>
    </location>
</feature>
<name>A0A061RSV6_9CHLO</name>
<protein>
    <submittedName>
        <fullName evidence="1">Uncharacterized protein</fullName>
    </submittedName>
</protein>
<organism evidence="1">
    <name type="scientific">Tetraselmis sp. GSL018</name>
    <dbReference type="NCBI Taxonomy" id="582737"/>
    <lineage>
        <taxon>Eukaryota</taxon>
        <taxon>Viridiplantae</taxon>
        <taxon>Chlorophyta</taxon>
        <taxon>core chlorophytes</taxon>
        <taxon>Chlorodendrophyceae</taxon>
        <taxon>Chlorodendrales</taxon>
        <taxon>Chlorodendraceae</taxon>
        <taxon>Tetraselmis</taxon>
    </lineage>
</organism>
<evidence type="ECO:0000313" key="1">
    <source>
        <dbReference type="EMBL" id="JAC73601.1"/>
    </source>
</evidence>
<dbReference type="AlphaFoldDB" id="A0A061RSV6"/>
<proteinExistence type="predicted"/>